<dbReference type="RefSeq" id="WP_093993281.1">
    <property type="nucleotide sequence ID" value="NZ_FXZK01000007.1"/>
</dbReference>
<reference evidence="3 4" key="1">
    <citation type="submission" date="2017-05" db="EMBL/GenBank/DDBJ databases">
        <authorList>
            <person name="Song R."/>
            <person name="Chenine A.L."/>
            <person name="Ruprecht R.M."/>
        </authorList>
    </citation>
    <scope>NUCLEOTIDE SEQUENCE [LARGE SCALE GENOMIC DNA]</scope>
    <source>
        <strain evidence="3 4">CECT 8899</strain>
    </source>
</reference>
<dbReference type="InterPro" id="IPR015943">
    <property type="entry name" value="WD40/YVTN_repeat-like_dom_sf"/>
</dbReference>
<dbReference type="Gene3D" id="2.130.10.10">
    <property type="entry name" value="YVTN repeat-like/Quinoprotein amine dehydrogenase"/>
    <property type="match status" value="1"/>
</dbReference>
<evidence type="ECO:0000259" key="2">
    <source>
        <dbReference type="Pfam" id="PF13360"/>
    </source>
</evidence>
<evidence type="ECO:0000256" key="1">
    <source>
        <dbReference type="SAM" id="SignalP"/>
    </source>
</evidence>
<dbReference type="EMBL" id="FXZK01000007">
    <property type="protein sequence ID" value="SMY09088.1"/>
    <property type="molecule type" value="Genomic_DNA"/>
</dbReference>
<evidence type="ECO:0000313" key="4">
    <source>
        <dbReference type="Proteomes" id="UP000201613"/>
    </source>
</evidence>
<keyword evidence="1" id="KW-0732">Signal</keyword>
<name>A0A238LHH9_9RHOB</name>
<dbReference type="Pfam" id="PF13360">
    <property type="entry name" value="PQQ_2"/>
    <property type="match status" value="1"/>
</dbReference>
<gene>
    <name evidence="3" type="primary">bamB</name>
    <name evidence="3" type="ORF">LOM8899_03250</name>
</gene>
<protein>
    <submittedName>
        <fullName evidence="3">Outer membrane protein assembly factor BamB</fullName>
    </submittedName>
</protein>
<feature type="signal peptide" evidence="1">
    <location>
        <begin position="1"/>
        <end position="27"/>
    </location>
</feature>
<dbReference type="PANTHER" id="PTHR34512">
    <property type="entry name" value="CELL SURFACE PROTEIN"/>
    <property type="match status" value="1"/>
</dbReference>
<dbReference type="OrthoDB" id="5290752at2"/>
<evidence type="ECO:0000313" key="3">
    <source>
        <dbReference type="EMBL" id="SMY09088.1"/>
    </source>
</evidence>
<dbReference type="InterPro" id="IPR011047">
    <property type="entry name" value="Quinoprotein_ADH-like_sf"/>
</dbReference>
<dbReference type="InterPro" id="IPR018391">
    <property type="entry name" value="PQQ_b-propeller_rpt"/>
</dbReference>
<accession>A0A238LHH9</accession>
<sequence length="444" mass="45346">MAVAHSTFLRSKAGLALLALSFVAACAEPDVILPGERLDLRDGMPGAEAPFVNAARPIALPAARTNANFTHRAGSATHQLTHPALGASLTLAFSAPIGEGNTRRNRITADPVVLDGRVFTMDALGVVSAFTTGGQPLWSRSLIPPTDRAGEASGGGLAAAGETVYATTGFGRLVAMDVATGGERWVQDLDASGGAPTVAGDLVYVVARDSRAWAIERSSGRVAWTLDGTPSTANFAGGAGPAVNNDVAIFPFPSGEVLGAFPQGGLRRWSSVIAGARPGEAGSLSANDISSDPVILGDTVYVGNLSGRVVAMQATTGERLWTATEGALSPVVPVGGSLFLVNDINELVRLDASDGTPIWRQPLPQSEESGGLTRRTSRFVHFGPILAGGRLVVASSDGVLRSFDPVSGALVSAVPLPGGAASHPVVAGGVLYVVSADGQLMAFR</sequence>
<dbReference type="SMART" id="SM00564">
    <property type="entry name" value="PQQ"/>
    <property type="match status" value="5"/>
</dbReference>
<dbReference type="PANTHER" id="PTHR34512:SF30">
    <property type="entry name" value="OUTER MEMBRANE PROTEIN ASSEMBLY FACTOR BAMB"/>
    <property type="match status" value="1"/>
</dbReference>
<proteinExistence type="predicted"/>
<dbReference type="InterPro" id="IPR002372">
    <property type="entry name" value="PQQ_rpt_dom"/>
</dbReference>
<feature type="chain" id="PRO_5013257845" evidence="1">
    <location>
        <begin position="28"/>
        <end position="444"/>
    </location>
</feature>
<keyword evidence="4" id="KW-1185">Reference proteome</keyword>
<feature type="domain" description="Pyrrolo-quinoline quinone repeat" evidence="2">
    <location>
        <begin position="125"/>
        <end position="361"/>
    </location>
</feature>
<dbReference type="Proteomes" id="UP000201613">
    <property type="component" value="Unassembled WGS sequence"/>
</dbReference>
<organism evidence="3 4">
    <name type="scientific">Flavimaricola marinus</name>
    <dbReference type="NCBI Taxonomy" id="1819565"/>
    <lineage>
        <taxon>Bacteria</taxon>
        <taxon>Pseudomonadati</taxon>
        <taxon>Pseudomonadota</taxon>
        <taxon>Alphaproteobacteria</taxon>
        <taxon>Rhodobacterales</taxon>
        <taxon>Paracoccaceae</taxon>
        <taxon>Flavimaricola</taxon>
    </lineage>
</organism>
<dbReference type="AlphaFoldDB" id="A0A238LHH9"/>
<dbReference type="SUPFAM" id="SSF50998">
    <property type="entry name" value="Quinoprotein alcohol dehydrogenase-like"/>
    <property type="match status" value="2"/>
</dbReference>